<organism evidence="1 2">
    <name type="scientific">Microlunatus kandeliicorticis</name>
    <dbReference type="NCBI Taxonomy" id="1759536"/>
    <lineage>
        <taxon>Bacteria</taxon>
        <taxon>Bacillati</taxon>
        <taxon>Actinomycetota</taxon>
        <taxon>Actinomycetes</taxon>
        <taxon>Propionibacteriales</taxon>
        <taxon>Propionibacteriaceae</taxon>
        <taxon>Microlunatus</taxon>
    </lineage>
</organism>
<comment type="caution">
    <text evidence="1">The sequence shown here is derived from an EMBL/GenBank/DDBJ whole genome shotgun (WGS) entry which is preliminary data.</text>
</comment>
<dbReference type="EMBL" id="JACGWT010000002">
    <property type="protein sequence ID" value="MBA8794031.1"/>
    <property type="molecule type" value="Genomic_DNA"/>
</dbReference>
<keyword evidence="2" id="KW-1185">Reference proteome</keyword>
<gene>
    <name evidence="1" type="ORF">FHX74_001636</name>
</gene>
<dbReference type="RefSeq" id="WP_182559555.1">
    <property type="nucleotide sequence ID" value="NZ_JACGWT010000002.1"/>
</dbReference>
<proteinExistence type="predicted"/>
<evidence type="ECO:0000313" key="2">
    <source>
        <dbReference type="Proteomes" id="UP000523079"/>
    </source>
</evidence>
<accession>A0A7W3IRR4</accession>
<reference evidence="1 2" key="1">
    <citation type="submission" date="2020-07" db="EMBL/GenBank/DDBJ databases">
        <title>Sequencing the genomes of 1000 actinobacteria strains.</title>
        <authorList>
            <person name="Klenk H.-P."/>
        </authorList>
    </citation>
    <scope>NUCLEOTIDE SEQUENCE [LARGE SCALE GENOMIC DNA]</scope>
    <source>
        <strain evidence="1 2">DSM 100723</strain>
    </source>
</reference>
<dbReference type="Proteomes" id="UP000523079">
    <property type="component" value="Unassembled WGS sequence"/>
</dbReference>
<dbReference type="AlphaFoldDB" id="A0A7W3IRR4"/>
<evidence type="ECO:0000313" key="1">
    <source>
        <dbReference type="EMBL" id="MBA8794031.1"/>
    </source>
</evidence>
<name>A0A7W3IRR4_9ACTN</name>
<protein>
    <submittedName>
        <fullName evidence="1">Uncharacterized protein</fullName>
    </submittedName>
</protein>
<sequence length="155" mass="16305">MVARSAADSLRVWARGSYADEAAVELLARAFDGRFAVEGVPWVRPTGRPGCSYLDPDAIDTYSGGLSGAERRVLAVVAALTGDRPLHDLSGILVGVDRPNLGLILAALAHAGGSHQQADLILTPENRVEFVELPALIDWAAPRASIPSHGMRAAS</sequence>